<dbReference type="Proteomes" id="UP000238220">
    <property type="component" value="Unassembled WGS sequence"/>
</dbReference>
<dbReference type="RefSeq" id="WP_104231379.1">
    <property type="nucleotide sequence ID" value="NZ_PSNW01000009.1"/>
</dbReference>
<dbReference type="OrthoDB" id="2472181at2"/>
<accession>A0A2S5TD84</accession>
<proteinExistence type="predicted"/>
<dbReference type="AlphaFoldDB" id="A0A2S5TD84"/>
<evidence type="ECO:0008006" key="3">
    <source>
        <dbReference type="Google" id="ProtNLM"/>
    </source>
</evidence>
<name>A0A2S5TD84_9GAMM</name>
<evidence type="ECO:0000313" key="2">
    <source>
        <dbReference type="Proteomes" id="UP000238220"/>
    </source>
</evidence>
<dbReference type="Gene3D" id="3.30.559.10">
    <property type="entry name" value="Chloramphenicol acetyltransferase-like domain"/>
    <property type="match status" value="1"/>
</dbReference>
<keyword evidence="2" id="KW-1185">Reference proteome</keyword>
<dbReference type="SUPFAM" id="SSF52777">
    <property type="entry name" value="CoA-dependent acyltransferases"/>
    <property type="match status" value="1"/>
</dbReference>
<reference evidence="1 2" key="1">
    <citation type="submission" date="2018-02" db="EMBL/GenBank/DDBJ databases">
        <title>Genome sequencing of Solimonas sp. HR-BB.</title>
        <authorList>
            <person name="Lee Y."/>
            <person name="Jeon C.O."/>
        </authorList>
    </citation>
    <scope>NUCLEOTIDE SEQUENCE [LARGE SCALE GENOMIC DNA]</scope>
    <source>
        <strain evidence="1 2">HR-BB</strain>
    </source>
</reference>
<comment type="caution">
    <text evidence="1">The sequence shown here is derived from an EMBL/GenBank/DDBJ whole genome shotgun (WGS) entry which is preliminary data.</text>
</comment>
<organism evidence="1 2">
    <name type="scientific">Solimonas fluminis</name>
    <dbReference type="NCBI Taxonomy" id="2086571"/>
    <lineage>
        <taxon>Bacteria</taxon>
        <taxon>Pseudomonadati</taxon>
        <taxon>Pseudomonadota</taxon>
        <taxon>Gammaproteobacteria</taxon>
        <taxon>Nevskiales</taxon>
        <taxon>Nevskiaceae</taxon>
        <taxon>Solimonas</taxon>
    </lineage>
</organism>
<dbReference type="EMBL" id="PSNW01000009">
    <property type="protein sequence ID" value="PPE72935.1"/>
    <property type="molecule type" value="Genomic_DNA"/>
</dbReference>
<protein>
    <recommendedName>
        <fullName evidence="3">Condensation domain-containing protein</fullName>
    </recommendedName>
</protein>
<evidence type="ECO:0000313" key="1">
    <source>
        <dbReference type="EMBL" id="PPE72935.1"/>
    </source>
</evidence>
<gene>
    <name evidence="1" type="ORF">C3942_16055</name>
</gene>
<sequence length="414" mass="46287">MPFDRPELAPALPPLAPQTRISRPLSTPEYYHACVGTSRWTLEGPRDVVFVLTADSRLAPQDWQRALDQATAVNPGMRLRLVGKRSKARWESDGLPPRLRIVEGCDWDTLTSQGSDFITAEPLSLEHGPTLELQLVSCTDGRSLVILRTVHAIVDGGGALHLLRELFRALRGEPLLGTNAAFSDTDLMISTGTTHSTSKHFRTSWLTGEPSGDAMGDDWRRIPLGPPRKDMLARVAVAMAEFAHQRSDLPALIAVPVDLRRHVPGLLSTTNFSNMLFVRLDKGDGIAHFKQRLQDMLAQRMETVYPRILDIVKWLPLRWFDLLVSRTRWNYRKRKPMETAVISNLGRIDTEALSCPGFTLKHLFVHPLGGSAFSAMFCVDGQVELILNLPRVLSGEGRFDAFVDYLQRRVAEGD</sequence>
<dbReference type="InterPro" id="IPR023213">
    <property type="entry name" value="CAT-like_dom_sf"/>
</dbReference>